<dbReference type="AlphaFoldDB" id="A0A9W8YWD4"/>
<dbReference type="InterPro" id="IPR011701">
    <property type="entry name" value="MFS"/>
</dbReference>
<keyword evidence="8" id="KW-1185">Reference proteome</keyword>
<dbReference type="PANTHER" id="PTHR43791">
    <property type="entry name" value="PERMEASE-RELATED"/>
    <property type="match status" value="1"/>
</dbReference>
<feature type="transmembrane region" description="Helical" evidence="6">
    <location>
        <begin position="156"/>
        <end position="175"/>
    </location>
</feature>
<dbReference type="OrthoDB" id="4454541at2759"/>
<keyword evidence="4 6" id="KW-1133">Transmembrane helix</keyword>
<evidence type="ECO:0000313" key="8">
    <source>
        <dbReference type="Proteomes" id="UP001140453"/>
    </source>
</evidence>
<keyword evidence="2" id="KW-0813">Transport</keyword>
<dbReference type="PANTHER" id="PTHR43791:SF16">
    <property type="entry name" value="TRANSPORTER, PUTATIVE (AFU_ORTHOLOGUE AFUA_3G01840)-RELATED"/>
    <property type="match status" value="1"/>
</dbReference>
<evidence type="ECO:0000256" key="6">
    <source>
        <dbReference type="SAM" id="Phobius"/>
    </source>
</evidence>
<feature type="transmembrane region" description="Helical" evidence="6">
    <location>
        <begin position="20"/>
        <end position="41"/>
    </location>
</feature>
<evidence type="ECO:0008006" key="9">
    <source>
        <dbReference type="Google" id="ProtNLM"/>
    </source>
</evidence>
<evidence type="ECO:0000256" key="4">
    <source>
        <dbReference type="ARBA" id="ARBA00022989"/>
    </source>
</evidence>
<protein>
    <recommendedName>
        <fullName evidence="9">MFS transporter</fullName>
    </recommendedName>
</protein>
<reference evidence="7" key="1">
    <citation type="submission" date="2022-10" db="EMBL/GenBank/DDBJ databases">
        <title>Tapping the CABI collections for fungal endophytes: first genome assemblies for Collariella, Neodidymelliopsis, Ascochyta clinopodiicola, Didymella pomorum, Didymosphaeria variabile, Neocosmospora piperis and Neocucurbitaria cava.</title>
        <authorList>
            <person name="Hill R."/>
        </authorList>
    </citation>
    <scope>NUCLEOTIDE SEQUENCE</scope>
    <source>
        <strain evidence="7">IMI 355082</strain>
    </source>
</reference>
<feature type="transmembrane region" description="Helical" evidence="6">
    <location>
        <begin position="187"/>
        <end position="208"/>
    </location>
</feature>
<dbReference type="Proteomes" id="UP001140453">
    <property type="component" value="Unassembled WGS sequence"/>
</dbReference>
<gene>
    <name evidence="7" type="ORF">N0V93_005327</name>
</gene>
<evidence type="ECO:0000256" key="3">
    <source>
        <dbReference type="ARBA" id="ARBA00022692"/>
    </source>
</evidence>
<evidence type="ECO:0000313" key="7">
    <source>
        <dbReference type="EMBL" id="KAJ4391707.1"/>
    </source>
</evidence>
<feature type="transmembrane region" description="Helical" evidence="6">
    <location>
        <begin position="220"/>
        <end position="238"/>
    </location>
</feature>
<dbReference type="Gene3D" id="1.20.1250.20">
    <property type="entry name" value="MFS general substrate transporter like domains"/>
    <property type="match status" value="1"/>
</dbReference>
<comment type="caution">
    <text evidence="7">The sequence shown here is derived from an EMBL/GenBank/DDBJ whole genome shotgun (WGS) entry which is preliminary data.</text>
</comment>
<sequence>MAGAALSYGLGKVKSPMLAPWRMMFLSTGLLTVVSVPLIYWKLGNEPGTARFLTEDEQQMAIERLRANQAGTDSTRIQWDQVLEAFSDFKTYLFFALSLGNSLGAQVTLTFGPLVFNGLGYGQHTALLFNIPFGALQYMIVLLVANIAVRFRWQSLTLGMSLFPAIIGLVVLFVVPHKADNKAFLLVGYHLLAFLLSFDSLTIFWILANTAGQTKKVTMMSLYTAAASVGDIVGPILFRDDDAPKYDFGLKATLGVYIVVFWLVIILVANLVVLNRMQETQRVARGKPANLHDHSMDRQYTEMCLVDGYVVGNFAFADLTDRQNDEFIYVH</sequence>
<keyword evidence="3 6" id="KW-0812">Transmembrane</keyword>
<dbReference type="EMBL" id="JAPEVB010000003">
    <property type="protein sequence ID" value="KAJ4391707.1"/>
    <property type="molecule type" value="Genomic_DNA"/>
</dbReference>
<dbReference type="GO" id="GO:0016020">
    <property type="term" value="C:membrane"/>
    <property type="evidence" value="ECO:0007669"/>
    <property type="project" value="UniProtKB-SubCell"/>
</dbReference>
<dbReference type="Pfam" id="PF07690">
    <property type="entry name" value="MFS_1"/>
    <property type="match status" value="1"/>
</dbReference>
<keyword evidence="5 6" id="KW-0472">Membrane</keyword>
<feature type="transmembrane region" description="Helical" evidence="6">
    <location>
        <begin position="254"/>
        <end position="274"/>
    </location>
</feature>
<organism evidence="7 8">
    <name type="scientific">Gnomoniopsis smithogilvyi</name>
    <dbReference type="NCBI Taxonomy" id="1191159"/>
    <lineage>
        <taxon>Eukaryota</taxon>
        <taxon>Fungi</taxon>
        <taxon>Dikarya</taxon>
        <taxon>Ascomycota</taxon>
        <taxon>Pezizomycotina</taxon>
        <taxon>Sordariomycetes</taxon>
        <taxon>Sordariomycetidae</taxon>
        <taxon>Diaporthales</taxon>
        <taxon>Gnomoniaceae</taxon>
        <taxon>Gnomoniopsis</taxon>
    </lineage>
</organism>
<accession>A0A9W8YWD4</accession>
<comment type="subcellular location">
    <subcellularLocation>
        <location evidence="1">Membrane</location>
        <topology evidence="1">Multi-pass membrane protein</topology>
    </subcellularLocation>
</comment>
<evidence type="ECO:0000256" key="5">
    <source>
        <dbReference type="ARBA" id="ARBA00023136"/>
    </source>
</evidence>
<evidence type="ECO:0000256" key="2">
    <source>
        <dbReference type="ARBA" id="ARBA00022448"/>
    </source>
</evidence>
<proteinExistence type="predicted"/>
<evidence type="ECO:0000256" key="1">
    <source>
        <dbReference type="ARBA" id="ARBA00004141"/>
    </source>
</evidence>
<dbReference type="InterPro" id="IPR036259">
    <property type="entry name" value="MFS_trans_sf"/>
</dbReference>
<dbReference type="GO" id="GO:0022857">
    <property type="term" value="F:transmembrane transporter activity"/>
    <property type="evidence" value="ECO:0007669"/>
    <property type="project" value="InterPro"/>
</dbReference>
<feature type="transmembrane region" description="Helical" evidence="6">
    <location>
        <begin position="127"/>
        <end position="149"/>
    </location>
</feature>
<dbReference type="SUPFAM" id="SSF103473">
    <property type="entry name" value="MFS general substrate transporter"/>
    <property type="match status" value="1"/>
</dbReference>
<feature type="transmembrane region" description="Helical" evidence="6">
    <location>
        <begin position="92"/>
        <end position="115"/>
    </location>
</feature>
<name>A0A9W8YWD4_9PEZI</name>